<gene>
    <name evidence="6" type="ORF">HMPREF9465_00006</name>
</gene>
<dbReference type="OrthoDB" id="5293507at2"/>
<protein>
    <recommendedName>
        <fullName evidence="5">HTH tetR-type domain-containing protein</fullName>
    </recommendedName>
</protein>
<dbReference type="PRINTS" id="PR00455">
    <property type="entry name" value="HTHTETR"/>
</dbReference>
<dbReference type="PANTHER" id="PTHR30055">
    <property type="entry name" value="HTH-TYPE TRANSCRIPTIONAL REGULATOR RUTR"/>
    <property type="match status" value="1"/>
</dbReference>
<dbReference type="GO" id="GO:0003700">
    <property type="term" value="F:DNA-binding transcription factor activity"/>
    <property type="evidence" value="ECO:0007669"/>
    <property type="project" value="TreeGrafter"/>
</dbReference>
<evidence type="ECO:0000313" key="7">
    <source>
        <dbReference type="Proteomes" id="UP000005835"/>
    </source>
</evidence>
<feature type="domain" description="HTH tetR-type" evidence="5">
    <location>
        <begin position="6"/>
        <end position="66"/>
    </location>
</feature>
<dbReference type="InterPro" id="IPR050109">
    <property type="entry name" value="HTH-type_TetR-like_transc_reg"/>
</dbReference>
<evidence type="ECO:0000256" key="4">
    <source>
        <dbReference type="PROSITE-ProRule" id="PRU00335"/>
    </source>
</evidence>
<dbReference type="STRING" id="742823.HMPREF9465_00006"/>
<evidence type="ECO:0000259" key="5">
    <source>
        <dbReference type="PROSITE" id="PS50977"/>
    </source>
</evidence>
<name>K1K0M0_9BURK</name>
<keyword evidence="1" id="KW-0805">Transcription regulation</keyword>
<keyword evidence="2 4" id="KW-0238">DNA-binding</keyword>
<dbReference type="InterPro" id="IPR041479">
    <property type="entry name" value="TetR_CgmR_C"/>
</dbReference>
<sequence>MATKGEQSRQRILEASRSIILESGIGKLSHGAIAEVLDISKSAIHWHFPTKDDLLKALIDDYLEHLQAEEKRHETPFIASGLSPEDAALPAMRLWYLDFRENRAGWVGLGSQLLSLSSRHPALVEPIRAWYKSLYDRIGRSSADTVRGYVAMMVFDGFFNSSKMGVMTLSDEEMDAMQMHVLREAYAARPDMLEVIEAVIGSGERM</sequence>
<dbReference type="GO" id="GO:0000976">
    <property type="term" value="F:transcription cis-regulatory region binding"/>
    <property type="evidence" value="ECO:0007669"/>
    <property type="project" value="TreeGrafter"/>
</dbReference>
<dbReference type="PATRIC" id="fig|742823.3.peg.6"/>
<organism evidence="6 7">
    <name type="scientific">Sutterella wadsworthensis 2_1_59BFAA</name>
    <dbReference type="NCBI Taxonomy" id="742823"/>
    <lineage>
        <taxon>Bacteria</taxon>
        <taxon>Pseudomonadati</taxon>
        <taxon>Pseudomonadota</taxon>
        <taxon>Betaproteobacteria</taxon>
        <taxon>Burkholderiales</taxon>
        <taxon>Sutterellaceae</taxon>
        <taxon>Sutterella</taxon>
    </lineage>
</organism>
<dbReference type="InterPro" id="IPR001647">
    <property type="entry name" value="HTH_TetR"/>
</dbReference>
<dbReference type="Pfam" id="PF00440">
    <property type="entry name" value="TetR_N"/>
    <property type="match status" value="1"/>
</dbReference>
<keyword evidence="7" id="KW-1185">Reference proteome</keyword>
<feature type="DNA-binding region" description="H-T-H motif" evidence="4">
    <location>
        <begin position="29"/>
        <end position="48"/>
    </location>
</feature>
<evidence type="ECO:0000256" key="3">
    <source>
        <dbReference type="ARBA" id="ARBA00023163"/>
    </source>
</evidence>
<dbReference type="HOGENOM" id="CLU_091687_2_1_4"/>
<dbReference type="RefSeq" id="WP_005432884.1">
    <property type="nucleotide sequence ID" value="NZ_JH815513.1"/>
</dbReference>
<dbReference type="PROSITE" id="PS50977">
    <property type="entry name" value="HTH_TETR_2"/>
    <property type="match status" value="1"/>
</dbReference>
<dbReference type="Gene3D" id="1.10.357.10">
    <property type="entry name" value="Tetracycline Repressor, domain 2"/>
    <property type="match status" value="1"/>
</dbReference>
<proteinExistence type="predicted"/>
<evidence type="ECO:0000256" key="2">
    <source>
        <dbReference type="ARBA" id="ARBA00023125"/>
    </source>
</evidence>
<dbReference type="SUPFAM" id="SSF46689">
    <property type="entry name" value="Homeodomain-like"/>
    <property type="match status" value="1"/>
</dbReference>
<dbReference type="AlphaFoldDB" id="K1K0M0"/>
<keyword evidence="3" id="KW-0804">Transcription</keyword>
<dbReference type="InterPro" id="IPR009057">
    <property type="entry name" value="Homeodomain-like_sf"/>
</dbReference>
<dbReference type="eggNOG" id="COG1309">
    <property type="taxonomic scope" value="Bacteria"/>
</dbReference>
<dbReference type="EMBL" id="ADMG01000001">
    <property type="protein sequence ID" value="EKB32388.1"/>
    <property type="molecule type" value="Genomic_DNA"/>
</dbReference>
<dbReference type="PANTHER" id="PTHR30055:SF234">
    <property type="entry name" value="HTH-TYPE TRANSCRIPTIONAL REGULATOR BETI"/>
    <property type="match status" value="1"/>
</dbReference>
<reference evidence="6 7" key="1">
    <citation type="submission" date="2012-05" db="EMBL/GenBank/DDBJ databases">
        <title>The Genome Sequence of Sutterella wadsworthensis 2_1_59BFAA.</title>
        <authorList>
            <consortium name="The Broad Institute Genome Sequencing Platform"/>
            <person name="Earl A."/>
            <person name="Ward D."/>
            <person name="Feldgarden M."/>
            <person name="Gevers D."/>
            <person name="Daigneault M."/>
            <person name="Strauss J."/>
            <person name="Allen-Vercoe E."/>
            <person name="Walker B."/>
            <person name="Young S.K."/>
            <person name="Zeng Q."/>
            <person name="Gargeya S."/>
            <person name="Fitzgerald M."/>
            <person name="Haas B."/>
            <person name="Abouelleil A."/>
            <person name="Alvarado L."/>
            <person name="Arachchi H.M."/>
            <person name="Berlin A.M."/>
            <person name="Chapman S.B."/>
            <person name="Goldberg J."/>
            <person name="Griggs A."/>
            <person name="Gujja S."/>
            <person name="Hansen M."/>
            <person name="Howarth C."/>
            <person name="Imamovic A."/>
            <person name="Larimer J."/>
            <person name="McCowen C."/>
            <person name="Montmayeur A."/>
            <person name="Murphy C."/>
            <person name="Neiman D."/>
            <person name="Pearson M."/>
            <person name="Priest M."/>
            <person name="Roberts A."/>
            <person name="Saif S."/>
            <person name="Shea T."/>
            <person name="Sisk P."/>
            <person name="Sykes S."/>
            <person name="Wortman J."/>
            <person name="Nusbaum C."/>
            <person name="Birren B."/>
        </authorList>
    </citation>
    <scope>NUCLEOTIDE SEQUENCE [LARGE SCALE GENOMIC DNA]</scope>
    <source>
        <strain evidence="6 7">2_1_59BFAA</strain>
    </source>
</reference>
<accession>K1K0M0</accession>
<dbReference type="Proteomes" id="UP000005835">
    <property type="component" value="Unassembled WGS sequence"/>
</dbReference>
<dbReference type="Pfam" id="PF17937">
    <property type="entry name" value="TetR_C_28"/>
    <property type="match status" value="1"/>
</dbReference>
<comment type="caution">
    <text evidence="6">The sequence shown here is derived from an EMBL/GenBank/DDBJ whole genome shotgun (WGS) entry which is preliminary data.</text>
</comment>
<evidence type="ECO:0000256" key="1">
    <source>
        <dbReference type="ARBA" id="ARBA00023015"/>
    </source>
</evidence>
<evidence type="ECO:0000313" key="6">
    <source>
        <dbReference type="EMBL" id="EKB32388.1"/>
    </source>
</evidence>